<accession>A0A1H0I8K6</accession>
<evidence type="ECO:0000313" key="2">
    <source>
        <dbReference type="EMBL" id="SDO27431.1"/>
    </source>
</evidence>
<gene>
    <name evidence="2" type="ORF">SAMN05192530_1052</name>
</gene>
<reference evidence="2 3" key="1">
    <citation type="submission" date="2016-10" db="EMBL/GenBank/DDBJ databases">
        <authorList>
            <person name="de Groot N.N."/>
        </authorList>
    </citation>
    <scope>NUCLEOTIDE SEQUENCE [LARGE SCALE GENOMIC DNA]</scope>
    <source>
        <strain evidence="3">L7-484,KACC 16230,DSM 25025</strain>
    </source>
</reference>
<protein>
    <submittedName>
        <fullName evidence="2">Uncharacterized protein</fullName>
    </submittedName>
</protein>
<dbReference type="Proteomes" id="UP000198793">
    <property type="component" value="Unassembled WGS sequence"/>
</dbReference>
<organism evidence="2 3">
    <name type="scientific">Aureimonas jatrophae</name>
    <dbReference type="NCBI Taxonomy" id="1166073"/>
    <lineage>
        <taxon>Bacteria</taxon>
        <taxon>Pseudomonadati</taxon>
        <taxon>Pseudomonadota</taxon>
        <taxon>Alphaproteobacteria</taxon>
        <taxon>Hyphomicrobiales</taxon>
        <taxon>Aurantimonadaceae</taxon>
        <taxon>Aureimonas</taxon>
    </lineage>
</organism>
<proteinExistence type="predicted"/>
<evidence type="ECO:0000313" key="3">
    <source>
        <dbReference type="Proteomes" id="UP000198793"/>
    </source>
</evidence>
<dbReference type="EMBL" id="FNIT01000005">
    <property type="protein sequence ID" value="SDO27431.1"/>
    <property type="molecule type" value="Genomic_DNA"/>
</dbReference>
<feature type="compositionally biased region" description="Gly residues" evidence="1">
    <location>
        <begin position="53"/>
        <end position="64"/>
    </location>
</feature>
<dbReference type="AlphaFoldDB" id="A0A1H0I8K6"/>
<name>A0A1H0I8K6_9HYPH</name>
<feature type="region of interest" description="Disordered" evidence="1">
    <location>
        <begin position="42"/>
        <end position="64"/>
    </location>
</feature>
<sequence length="64" mass="7131">MRSRETVARCRQQMAFMQPQQPLAEAYDDFLHFLPPTRLTRLGGSPYKPLIDDGGGAGADGTRH</sequence>
<keyword evidence="3" id="KW-1185">Reference proteome</keyword>
<evidence type="ECO:0000256" key="1">
    <source>
        <dbReference type="SAM" id="MobiDB-lite"/>
    </source>
</evidence>